<keyword evidence="2" id="KW-1185">Reference proteome</keyword>
<dbReference type="PANTHER" id="PTHR36978">
    <property type="entry name" value="P-LOOP CONTAINING NUCLEOTIDE TRIPHOSPHATE HYDROLASE"/>
    <property type="match status" value="1"/>
</dbReference>
<accession>B8CP94</accession>
<protein>
    <recommendedName>
        <fullName evidence="3">Sulfotransferase family protein</fullName>
    </recommendedName>
</protein>
<reference evidence="1 2" key="1">
    <citation type="journal article" date="2008" name="PLoS ONE">
        <title>Environmental adaptation: genomic analysis of the piezotolerant and psychrotolerant deep-sea iron reducing bacterium Shewanella piezotolerans WP3.</title>
        <authorList>
            <person name="Wang F."/>
            <person name="Wang J."/>
            <person name="Jian H."/>
            <person name="Zhang B."/>
            <person name="Li S."/>
            <person name="Wang F."/>
            <person name="Zeng X."/>
            <person name="Gao L."/>
            <person name="Bartlett D.H."/>
            <person name="Yu J."/>
            <person name="Hu S."/>
            <person name="Xiao X."/>
        </authorList>
    </citation>
    <scope>NUCLEOTIDE SEQUENCE [LARGE SCALE GENOMIC DNA]</scope>
    <source>
        <strain evidence="2">WP3 / JCM 13877</strain>
    </source>
</reference>
<dbReference type="AlphaFoldDB" id="B8CP94"/>
<gene>
    <name evidence="1" type="ordered locus">swp_2600</name>
</gene>
<organism evidence="1 2">
    <name type="scientific">Shewanella piezotolerans (strain WP3 / JCM 13877)</name>
    <dbReference type="NCBI Taxonomy" id="225849"/>
    <lineage>
        <taxon>Bacteria</taxon>
        <taxon>Pseudomonadati</taxon>
        <taxon>Pseudomonadota</taxon>
        <taxon>Gammaproteobacteria</taxon>
        <taxon>Alteromonadales</taxon>
        <taxon>Shewanellaceae</taxon>
        <taxon>Shewanella</taxon>
    </lineage>
</organism>
<evidence type="ECO:0000313" key="2">
    <source>
        <dbReference type="Proteomes" id="UP000000753"/>
    </source>
</evidence>
<dbReference type="EMBL" id="CP000472">
    <property type="protein sequence ID" value="ACJ29338.1"/>
    <property type="molecule type" value="Genomic_DNA"/>
</dbReference>
<dbReference type="Proteomes" id="UP000000753">
    <property type="component" value="Chromosome"/>
</dbReference>
<dbReference type="Pfam" id="PF17784">
    <property type="entry name" value="Sulfotransfer_4"/>
    <property type="match status" value="1"/>
</dbReference>
<evidence type="ECO:0008006" key="3">
    <source>
        <dbReference type="Google" id="ProtNLM"/>
    </source>
</evidence>
<dbReference type="PANTHER" id="PTHR36978:SF4">
    <property type="entry name" value="P-LOOP CONTAINING NUCLEOSIDE TRIPHOSPHATE HYDROLASE PROTEIN"/>
    <property type="match status" value="1"/>
</dbReference>
<name>B8CP94_SHEPW</name>
<evidence type="ECO:0000313" key="1">
    <source>
        <dbReference type="EMBL" id="ACJ29338.1"/>
    </source>
</evidence>
<dbReference type="eggNOG" id="COG1216">
    <property type="taxonomic scope" value="Bacteria"/>
</dbReference>
<dbReference type="SUPFAM" id="SSF52540">
    <property type="entry name" value="P-loop containing nucleoside triphosphate hydrolases"/>
    <property type="match status" value="1"/>
</dbReference>
<dbReference type="HOGENOM" id="CLU_084474_0_0_6"/>
<proteinExistence type="predicted"/>
<dbReference type="InterPro" id="IPR027417">
    <property type="entry name" value="P-loop_NTPase"/>
</dbReference>
<dbReference type="STRING" id="225849.swp_2600"/>
<dbReference type="InterPro" id="IPR040632">
    <property type="entry name" value="Sulfotransfer_4"/>
</dbReference>
<dbReference type="KEGG" id="swp:swp_2600"/>
<dbReference type="Gene3D" id="3.40.50.300">
    <property type="entry name" value="P-loop containing nucleotide triphosphate hydrolases"/>
    <property type="match status" value="1"/>
</dbReference>
<sequence length="212" mass="24092">MVKIMNKLFIIGLPRTGTTSISVALLDYGFNVAHTAYTKRAFELADVVSDSPCFCDYRHLDTLFPGSKFVYLERELSLWVPSMQMLINKMAASLDLKTGVFNPVLKRTFNETFKLSSTSTPDNHQHLINCYQQHKLAVHSYFKGRDDLLSIDVSKPNSLSELLAFIGVDSDEELSFPHLNIGKKVACWKEYKHPNKVNSNAAGKEQRKFFSY</sequence>